<dbReference type="GO" id="GO:0003735">
    <property type="term" value="F:structural constituent of ribosome"/>
    <property type="evidence" value="ECO:0007669"/>
    <property type="project" value="InterPro"/>
</dbReference>
<reference evidence="2" key="1">
    <citation type="journal article" date="2020" name="bioRxiv">
        <title>Hybrid origin of Populus tomentosa Carr. identified through genome sequencing and phylogenomic analysis.</title>
        <authorList>
            <person name="An X."/>
            <person name="Gao K."/>
            <person name="Chen Z."/>
            <person name="Li J."/>
            <person name="Yang X."/>
            <person name="Yang X."/>
            <person name="Zhou J."/>
            <person name="Guo T."/>
            <person name="Zhao T."/>
            <person name="Huang S."/>
            <person name="Miao D."/>
            <person name="Khan W.U."/>
            <person name="Rao P."/>
            <person name="Ye M."/>
            <person name="Lei B."/>
            <person name="Liao W."/>
            <person name="Wang J."/>
            <person name="Ji L."/>
            <person name="Li Y."/>
            <person name="Guo B."/>
            <person name="Mustafa N.S."/>
            <person name="Li S."/>
            <person name="Yun Q."/>
            <person name="Keller S.R."/>
            <person name="Mao J."/>
            <person name="Zhang R."/>
            <person name="Strauss S.H."/>
        </authorList>
    </citation>
    <scope>NUCLEOTIDE SEQUENCE</scope>
    <source>
        <strain evidence="2">GM15</strain>
        <tissue evidence="2">Leaf</tissue>
    </source>
</reference>
<sequence>MIQEKNISGQREEESGINIILGGKNTWEAPRTVRRECYNDFELIFIPQTYYHNSKYAVPSLSFPLCLFSKLKLSTLAGSTTSTLSLKTAISFLYFVCLCSSSSLHSPSYVLSPLASLYQAKPRQNPKLKKLSSLFQNRDFGFLVQAYRTLCCDMACIQHSRNALRRIIAKETNLKSSDGAIHPLLYACQGVRYKKLEVILTTSIEKLGKAGQTVKVAPGHFRNHLMPKLLAVPNIEKFAHLIREQRKIYQPQEEQEVKVVKETMDDKMKEYETAAKRLVKAQLAFRVGINTAKFCARESKDDPIEILSPVTKDDILKEVTRQFNVQMEPDNVHLPSPLTALGEFEVPLRFPKSIPMPEGKVKWILKVKIRGK</sequence>
<name>A0A8X8CFW4_POPTO</name>
<dbReference type="PANTHER" id="PTHR21368">
    <property type="entry name" value="50S RIBOSOMAL PROTEIN L9"/>
    <property type="match status" value="1"/>
</dbReference>
<comment type="caution">
    <text evidence="2">The sequence shown here is derived from an EMBL/GenBank/DDBJ whole genome shotgun (WGS) entry which is preliminary data.</text>
</comment>
<dbReference type="FunFam" id="3.40.5.10:FF:000007">
    <property type="entry name" value="50S ribosomal protein L9"/>
    <property type="match status" value="1"/>
</dbReference>
<dbReference type="InterPro" id="IPR020070">
    <property type="entry name" value="Ribosomal_bL9_N"/>
</dbReference>
<dbReference type="InterPro" id="IPR000244">
    <property type="entry name" value="Ribosomal_bL9"/>
</dbReference>
<dbReference type="AlphaFoldDB" id="A0A8X8CFW4"/>
<accession>A0A8X8CFW4</accession>
<organism evidence="2 3">
    <name type="scientific">Populus tomentosa</name>
    <name type="common">Chinese white poplar</name>
    <dbReference type="NCBI Taxonomy" id="118781"/>
    <lineage>
        <taxon>Eukaryota</taxon>
        <taxon>Viridiplantae</taxon>
        <taxon>Streptophyta</taxon>
        <taxon>Embryophyta</taxon>
        <taxon>Tracheophyta</taxon>
        <taxon>Spermatophyta</taxon>
        <taxon>Magnoliopsida</taxon>
        <taxon>eudicotyledons</taxon>
        <taxon>Gunneridae</taxon>
        <taxon>Pentapetalae</taxon>
        <taxon>rosids</taxon>
        <taxon>fabids</taxon>
        <taxon>Malpighiales</taxon>
        <taxon>Salicaceae</taxon>
        <taxon>Saliceae</taxon>
        <taxon>Populus</taxon>
    </lineage>
</organism>
<dbReference type="GO" id="GO:0006412">
    <property type="term" value="P:translation"/>
    <property type="evidence" value="ECO:0007669"/>
    <property type="project" value="InterPro"/>
</dbReference>
<evidence type="ECO:0000313" key="3">
    <source>
        <dbReference type="Proteomes" id="UP000886885"/>
    </source>
</evidence>
<dbReference type="GO" id="GO:0005840">
    <property type="term" value="C:ribosome"/>
    <property type="evidence" value="ECO:0007669"/>
    <property type="project" value="InterPro"/>
</dbReference>
<dbReference type="FunFam" id="3.10.430.100:FF:000008">
    <property type="entry name" value="50S ribosomal protein L9"/>
    <property type="match status" value="1"/>
</dbReference>
<feature type="domain" description="Ribosomal protein L9" evidence="1">
    <location>
        <begin position="197"/>
        <end position="233"/>
    </location>
</feature>
<evidence type="ECO:0000313" key="2">
    <source>
        <dbReference type="EMBL" id="KAG6753379.1"/>
    </source>
</evidence>
<dbReference type="Proteomes" id="UP000886885">
    <property type="component" value="Chromosome 12D"/>
</dbReference>
<protein>
    <recommendedName>
        <fullName evidence="1">Ribosomal protein L9 domain-containing protein</fullName>
    </recommendedName>
</protein>
<proteinExistence type="predicted"/>
<evidence type="ECO:0000259" key="1">
    <source>
        <dbReference type="Pfam" id="PF01281"/>
    </source>
</evidence>
<dbReference type="OrthoDB" id="5555409at2759"/>
<keyword evidence="3" id="KW-1185">Reference proteome</keyword>
<dbReference type="EMBL" id="JAAWWB010000024">
    <property type="protein sequence ID" value="KAG6753379.1"/>
    <property type="molecule type" value="Genomic_DNA"/>
</dbReference>
<dbReference type="Pfam" id="PF01281">
    <property type="entry name" value="Ribosomal_L9_N"/>
    <property type="match status" value="1"/>
</dbReference>
<gene>
    <name evidence="2" type="ORF">POTOM_043446</name>
</gene>